<dbReference type="InterPro" id="IPR029055">
    <property type="entry name" value="Ntn_hydrolases_N"/>
</dbReference>
<sequence>MYVIDRDRYPHLDLRVDHDEQPLVTLRTAFEESCKDYYQSFRQAMPSEQAQVLPLETPWLDEAV</sequence>
<gene>
    <name evidence="1" type="ORF">DXZ20_19380</name>
</gene>
<dbReference type="Gene3D" id="3.60.20.10">
    <property type="entry name" value="Glutamine Phosphoribosylpyrophosphate, subunit 1, domain 1"/>
    <property type="match status" value="1"/>
</dbReference>
<name>A0A6M0RND0_9CYAN</name>
<dbReference type="AlphaFoldDB" id="A0A6M0RND0"/>
<accession>A0A6M0RND0</accession>
<dbReference type="EMBL" id="QXHD01000004">
    <property type="protein sequence ID" value="NEZ57767.1"/>
    <property type="molecule type" value="Genomic_DNA"/>
</dbReference>
<keyword evidence="2" id="KW-1185">Reference proteome</keyword>
<protein>
    <submittedName>
        <fullName evidence="1">Uncharacterized protein</fullName>
    </submittedName>
</protein>
<organism evidence="1 2">
    <name type="scientific">Adonisia turfae CCMR0081</name>
    <dbReference type="NCBI Taxonomy" id="2292702"/>
    <lineage>
        <taxon>Bacteria</taxon>
        <taxon>Bacillati</taxon>
        <taxon>Cyanobacteriota</taxon>
        <taxon>Adonisia</taxon>
        <taxon>Adonisia turfae</taxon>
    </lineage>
</organism>
<proteinExistence type="predicted"/>
<evidence type="ECO:0000313" key="2">
    <source>
        <dbReference type="Proteomes" id="UP000481033"/>
    </source>
</evidence>
<dbReference type="RefSeq" id="WP_163659088.1">
    <property type="nucleotide sequence ID" value="NZ_QXHD01000004.1"/>
</dbReference>
<dbReference type="Proteomes" id="UP000481033">
    <property type="component" value="Unassembled WGS sequence"/>
</dbReference>
<reference evidence="1 2" key="1">
    <citation type="journal article" date="2020" name="Microb. Ecol.">
        <title>Ecogenomics of the Marine Benthic Filamentous Cyanobacterium Adonisia.</title>
        <authorList>
            <person name="Walter J.M."/>
            <person name="Coutinho F.H."/>
            <person name="Leomil L."/>
            <person name="Hargreaves P.I."/>
            <person name="Campeao M.E."/>
            <person name="Vieira V.V."/>
            <person name="Silva B.S."/>
            <person name="Fistarol G.O."/>
            <person name="Salomon P.S."/>
            <person name="Sawabe T."/>
            <person name="Mino S."/>
            <person name="Hosokawa M."/>
            <person name="Miyashita H."/>
            <person name="Maruyama F."/>
            <person name="van Verk M.C."/>
            <person name="Dutilh B.E."/>
            <person name="Thompson C.C."/>
            <person name="Thompson F.L."/>
        </authorList>
    </citation>
    <scope>NUCLEOTIDE SEQUENCE [LARGE SCALE GENOMIC DNA]</scope>
    <source>
        <strain evidence="1 2">CCMR0081</strain>
    </source>
</reference>
<comment type="caution">
    <text evidence="1">The sequence shown here is derived from an EMBL/GenBank/DDBJ whole genome shotgun (WGS) entry which is preliminary data.</text>
</comment>
<evidence type="ECO:0000313" key="1">
    <source>
        <dbReference type="EMBL" id="NEZ57767.1"/>
    </source>
</evidence>